<dbReference type="InterPro" id="IPR041953">
    <property type="entry name" value="YdeP_MopB"/>
</dbReference>
<evidence type="ECO:0000256" key="2">
    <source>
        <dbReference type="ARBA" id="ARBA00001966"/>
    </source>
</evidence>
<dbReference type="NCBIfam" id="TIGR01701">
    <property type="entry name" value="Fdhalpha-like"/>
    <property type="match status" value="1"/>
</dbReference>
<sequence length="770" mass="83764">MAAKPPNGDPVQDAPEVTGPQHAAAGLPAVGHSLRIATRQMGARRTALTLLKVNQKDGFDCPGCAWPEPDKRHRAEFCENGAKAVAEEATLRRVTPAFFARHPVSDLARRSGYWLGQQGRLTQPMYLPEGADHYQPVPWERAFEIIADELTALASPDQAVFYTSGRTSNEAAFLYQLFAREFGTNNLPDCSNMCHESSGSALTETLGVGKGSVLLDDLHQADLIIVAGQNPGTNHPRMLSALEKAKAAGARVVSVNPLPEAGLERFKNPQTPRGLAAGGTPLTDLFLQIRIGGDQALFRALNRLLLETDGALDTAFIAEHTHGFEEFAKTARDTDWDEVLHATGLDRPAIDRLLAMVLGARRIVVCWAMGLTQHKHAVPTIREVVNFLLLRGNVGRPGAGVCPVRGHSNVQGDRTMGIFERPAPAFLDALEQEFGFAPPRHHGYDVVRAIRALRDGEAKVFFAMGGNFVAASPDTEVTEAAMRRARLTVHVSTKLNRSHVVTGARALILPTLGRTERDRQASGEQFVTVEDSMGMVHASRGTLEPAGPHLLSEPAIVCRLARAVLGPHSVVPWAEFEADYDRVRDRIARVVPGFEDFNTKVRRPGGFTLPHAPRDSRTFPTATGKANFTAAPVEYPRVPEGRLLLQTLRSHDQYNTTVYGLDDRYRGIKGGRRVVLVHPADAADAGLADGDYADLVGEWTDGVERRAPGFRVVHYPTPRGCAAAYYPETNVLVPLDHTAETSNTPASKSVVIRLEPVRDREHPQGTAVVG</sequence>
<gene>
    <name evidence="13" type="ordered locus">SCATT_11330</name>
</gene>
<proteinExistence type="inferred from homology"/>
<dbReference type="AlphaFoldDB" id="F8JZ22"/>
<evidence type="ECO:0000259" key="12">
    <source>
        <dbReference type="Pfam" id="PF01568"/>
    </source>
</evidence>
<evidence type="ECO:0000256" key="10">
    <source>
        <dbReference type="SAM" id="MobiDB-lite"/>
    </source>
</evidence>
<evidence type="ECO:0000256" key="7">
    <source>
        <dbReference type="ARBA" id="ARBA00023002"/>
    </source>
</evidence>
<dbReference type="GO" id="GO:0008863">
    <property type="term" value="F:formate dehydrogenase (NAD+) activity"/>
    <property type="evidence" value="ECO:0007669"/>
    <property type="project" value="InterPro"/>
</dbReference>
<feature type="region of interest" description="Disordered" evidence="10">
    <location>
        <begin position="1"/>
        <end position="24"/>
    </location>
</feature>
<dbReference type="PATRIC" id="fig|1003195.11.peg.2720"/>
<dbReference type="SUPFAM" id="SSF50692">
    <property type="entry name" value="ADC-like"/>
    <property type="match status" value="1"/>
</dbReference>
<dbReference type="CDD" id="cd02787">
    <property type="entry name" value="MopB_CT_ydeP"/>
    <property type="match status" value="1"/>
</dbReference>
<dbReference type="Gene3D" id="3.40.228.10">
    <property type="entry name" value="Dimethylsulfoxide Reductase, domain 2"/>
    <property type="match status" value="1"/>
</dbReference>
<keyword evidence="9" id="KW-0411">Iron-sulfur</keyword>
<keyword evidence="6" id="KW-0479">Metal-binding</keyword>
<dbReference type="EMBL" id="CP003219">
    <property type="protein sequence ID" value="AEW93504.1"/>
    <property type="molecule type" value="Genomic_DNA"/>
</dbReference>
<dbReference type="HOGENOM" id="CLU_000422_16_1_11"/>
<dbReference type="InterPro" id="IPR006657">
    <property type="entry name" value="MoPterin_dinucl-bd_dom"/>
</dbReference>
<dbReference type="GO" id="GO:0043546">
    <property type="term" value="F:molybdopterin cofactor binding"/>
    <property type="evidence" value="ECO:0007669"/>
    <property type="project" value="InterPro"/>
</dbReference>
<dbReference type="OrthoDB" id="5287431at2"/>
<dbReference type="KEGG" id="sct:SCAT_1136"/>
<dbReference type="InterPro" id="IPR006656">
    <property type="entry name" value="Mopterin_OxRdtase"/>
</dbReference>
<keyword evidence="4" id="KW-0004">4Fe-4S</keyword>
<keyword evidence="5" id="KW-0500">Molybdenum</keyword>
<dbReference type="PANTHER" id="PTHR43105:SF4">
    <property type="entry name" value="PROTEIN YDEP"/>
    <property type="match status" value="1"/>
</dbReference>
<dbReference type="PIRSF" id="PIRSF000144">
    <property type="entry name" value="CbbBc"/>
    <property type="match status" value="1"/>
</dbReference>
<evidence type="ECO:0000313" key="14">
    <source>
        <dbReference type="Proteomes" id="UP000007842"/>
    </source>
</evidence>
<evidence type="ECO:0000256" key="9">
    <source>
        <dbReference type="ARBA" id="ARBA00023014"/>
    </source>
</evidence>
<dbReference type="RefSeq" id="WP_014141894.1">
    <property type="nucleotide sequence ID" value="NC_016111.1"/>
</dbReference>
<dbReference type="GO" id="GO:0030151">
    <property type="term" value="F:molybdenum ion binding"/>
    <property type="evidence" value="ECO:0007669"/>
    <property type="project" value="InterPro"/>
</dbReference>
<evidence type="ECO:0000256" key="1">
    <source>
        <dbReference type="ARBA" id="ARBA00001942"/>
    </source>
</evidence>
<evidence type="ECO:0000256" key="3">
    <source>
        <dbReference type="ARBA" id="ARBA00010312"/>
    </source>
</evidence>
<reference evidence="14" key="1">
    <citation type="submission" date="2011-12" db="EMBL/GenBank/DDBJ databases">
        <title>Complete genome sequence of Streptomyces cattleya strain DSM 46488.</title>
        <authorList>
            <person name="Ou H.-Y."/>
            <person name="Li P."/>
            <person name="Zhao C."/>
            <person name="O'Hagan D."/>
            <person name="Deng Z."/>
        </authorList>
    </citation>
    <scope>NUCLEOTIDE SEQUENCE [LARGE SCALE GENOMIC DNA]</scope>
    <source>
        <strain evidence="14">ATCC 35852 / DSM 46488 / JCM 4925 / NBRC 14057 / NRRL 8057</strain>
    </source>
</reference>
<evidence type="ECO:0000256" key="8">
    <source>
        <dbReference type="ARBA" id="ARBA00023004"/>
    </source>
</evidence>
<evidence type="ECO:0000259" key="11">
    <source>
        <dbReference type="Pfam" id="PF00384"/>
    </source>
</evidence>
<dbReference type="Proteomes" id="UP000007842">
    <property type="component" value="Chromosome"/>
</dbReference>
<dbReference type="SUPFAM" id="SSF53706">
    <property type="entry name" value="Formate dehydrogenase/DMSO reductase, domains 1-3"/>
    <property type="match status" value="1"/>
</dbReference>
<dbReference type="Pfam" id="PF00384">
    <property type="entry name" value="Molybdopterin"/>
    <property type="match status" value="1"/>
</dbReference>
<keyword evidence="7" id="KW-0560">Oxidoreductase</keyword>
<dbReference type="InterPro" id="IPR010046">
    <property type="entry name" value="Mopterin_OxRdtse_a_bac"/>
</dbReference>
<comment type="similarity">
    <text evidence="3">Belongs to the prokaryotic molybdopterin-containing oxidoreductase family.</text>
</comment>
<keyword evidence="14" id="KW-1185">Reference proteome</keyword>
<feature type="domain" description="Molybdopterin oxidoreductase" evidence="11">
    <location>
        <begin position="120"/>
        <end position="491"/>
    </location>
</feature>
<evidence type="ECO:0000256" key="5">
    <source>
        <dbReference type="ARBA" id="ARBA00022505"/>
    </source>
</evidence>
<dbReference type="CDD" id="cd02767">
    <property type="entry name" value="MopB_ydeP"/>
    <property type="match status" value="1"/>
</dbReference>
<accession>G8WQ04</accession>
<dbReference type="STRING" id="1003195.SCATT_11330"/>
<comment type="cofactor">
    <cofactor evidence="2">
        <name>[4Fe-4S] cluster</name>
        <dbReference type="ChEBI" id="CHEBI:49883"/>
    </cofactor>
</comment>
<dbReference type="InterPro" id="IPR037951">
    <property type="entry name" value="MopB_CT_YdeP"/>
</dbReference>
<evidence type="ECO:0000313" key="13">
    <source>
        <dbReference type="EMBL" id="AEW93504.1"/>
    </source>
</evidence>
<dbReference type="Gene3D" id="3.40.50.740">
    <property type="match status" value="1"/>
</dbReference>
<dbReference type="PANTHER" id="PTHR43105">
    <property type="entry name" value="RESPIRATORY NITRATE REDUCTASE"/>
    <property type="match status" value="1"/>
</dbReference>
<dbReference type="eggNOG" id="COG0243">
    <property type="taxonomic scope" value="Bacteria"/>
</dbReference>
<protein>
    <submittedName>
        <fullName evidence="13">Oxidoreductase alpha (Molybdopterin) subunit</fullName>
    </submittedName>
</protein>
<organism evidence="13 14">
    <name type="scientific">Streptantibioticus cattleyicolor (strain ATCC 35852 / DSM 46488 / JCM 4925 / NBRC 14057 / NRRL 8057)</name>
    <name type="common">Streptomyces cattleya</name>
    <dbReference type="NCBI Taxonomy" id="1003195"/>
    <lineage>
        <taxon>Bacteria</taxon>
        <taxon>Bacillati</taxon>
        <taxon>Actinomycetota</taxon>
        <taxon>Actinomycetes</taxon>
        <taxon>Kitasatosporales</taxon>
        <taxon>Streptomycetaceae</taxon>
        <taxon>Streptantibioticus</taxon>
    </lineage>
</organism>
<evidence type="ECO:0000256" key="6">
    <source>
        <dbReference type="ARBA" id="ARBA00022723"/>
    </source>
</evidence>
<accession>F8JZ22</accession>
<keyword evidence="8" id="KW-0408">Iron</keyword>
<feature type="domain" description="Molybdopterin dinucleotide-binding" evidence="12">
    <location>
        <begin position="643"/>
        <end position="750"/>
    </location>
</feature>
<dbReference type="InterPro" id="IPR050123">
    <property type="entry name" value="Prok_molybdopt-oxidoreductase"/>
</dbReference>
<dbReference type="InterPro" id="IPR009010">
    <property type="entry name" value="Asp_de-COase-like_dom_sf"/>
</dbReference>
<comment type="cofactor">
    <cofactor evidence="1">
        <name>Mo-bis(molybdopterin guanine dinucleotide)</name>
        <dbReference type="ChEBI" id="CHEBI:60539"/>
    </cofactor>
</comment>
<dbReference type="GO" id="GO:0016020">
    <property type="term" value="C:membrane"/>
    <property type="evidence" value="ECO:0007669"/>
    <property type="project" value="TreeGrafter"/>
</dbReference>
<dbReference type="Pfam" id="PF01568">
    <property type="entry name" value="Molydop_binding"/>
    <property type="match status" value="1"/>
</dbReference>
<dbReference type="KEGG" id="scy:SCATT_11330"/>
<evidence type="ECO:0000256" key="4">
    <source>
        <dbReference type="ARBA" id="ARBA00022485"/>
    </source>
</evidence>
<name>F8JZ22_STREN</name>
<dbReference type="GO" id="GO:0051539">
    <property type="term" value="F:4 iron, 4 sulfur cluster binding"/>
    <property type="evidence" value="ECO:0007669"/>
    <property type="project" value="UniProtKB-KW"/>
</dbReference>